<dbReference type="EMBL" id="BAABRU010000009">
    <property type="protein sequence ID" value="GAA5529074.1"/>
    <property type="molecule type" value="Genomic_DNA"/>
</dbReference>
<feature type="signal peptide" evidence="1">
    <location>
        <begin position="1"/>
        <end position="25"/>
    </location>
</feature>
<comment type="caution">
    <text evidence="3">The sequence shown here is derived from an EMBL/GenBank/DDBJ whole genome shotgun (WGS) entry which is preliminary data.</text>
</comment>
<keyword evidence="4" id="KW-1185">Reference proteome</keyword>
<keyword evidence="1" id="KW-0732">Signal</keyword>
<dbReference type="PROSITE" id="PS51257">
    <property type="entry name" value="PROKAR_LIPOPROTEIN"/>
    <property type="match status" value="1"/>
</dbReference>
<evidence type="ECO:0000313" key="4">
    <source>
        <dbReference type="Proteomes" id="UP001428290"/>
    </source>
</evidence>
<dbReference type="PANTHER" id="PTHR35535">
    <property type="entry name" value="HEAT SHOCK PROTEIN HSLJ"/>
    <property type="match status" value="1"/>
</dbReference>
<dbReference type="Proteomes" id="UP001428290">
    <property type="component" value="Unassembled WGS sequence"/>
</dbReference>
<dbReference type="InterPro" id="IPR005184">
    <property type="entry name" value="DUF306_Meta_HslJ"/>
</dbReference>
<dbReference type="Gene3D" id="2.40.128.270">
    <property type="match status" value="1"/>
</dbReference>
<feature type="chain" id="PRO_5045159310" description="DUF306 domain-containing protein" evidence="1">
    <location>
        <begin position="26"/>
        <end position="152"/>
    </location>
</feature>
<feature type="domain" description="DUF306" evidence="2">
    <location>
        <begin position="41"/>
        <end position="147"/>
    </location>
</feature>
<accession>A0ABP9X133</accession>
<evidence type="ECO:0000259" key="2">
    <source>
        <dbReference type="Pfam" id="PF03724"/>
    </source>
</evidence>
<dbReference type="RefSeq" id="WP_345722692.1">
    <property type="nucleotide sequence ID" value="NZ_BAABRU010000009.1"/>
</dbReference>
<name>A0ABP9X133_9CHLR</name>
<sequence>MRRTFTIFALLAVLAGCGGATTPTAIPTNVPTVDVSQPGAAGLAGSSWNVLQINGQPIKGTQALPLTFELDGRASGHSGCNGYSGEAKVAGEQLTLGPLMSTKMACAENELQQQETTLFQALEKVTSYKLAGDKLSLLDASGTVVVELVQQA</sequence>
<dbReference type="InterPro" id="IPR038670">
    <property type="entry name" value="HslJ-like_sf"/>
</dbReference>
<evidence type="ECO:0000256" key="1">
    <source>
        <dbReference type="SAM" id="SignalP"/>
    </source>
</evidence>
<dbReference type="Pfam" id="PF03724">
    <property type="entry name" value="META"/>
    <property type="match status" value="1"/>
</dbReference>
<organism evidence="3 4">
    <name type="scientific">Herpetosiphon gulosus</name>
    <dbReference type="NCBI Taxonomy" id="1973496"/>
    <lineage>
        <taxon>Bacteria</taxon>
        <taxon>Bacillati</taxon>
        <taxon>Chloroflexota</taxon>
        <taxon>Chloroflexia</taxon>
        <taxon>Herpetosiphonales</taxon>
        <taxon>Herpetosiphonaceae</taxon>
        <taxon>Herpetosiphon</taxon>
    </lineage>
</organism>
<proteinExistence type="predicted"/>
<evidence type="ECO:0000313" key="3">
    <source>
        <dbReference type="EMBL" id="GAA5529074.1"/>
    </source>
</evidence>
<dbReference type="PANTHER" id="PTHR35535:SF1">
    <property type="entry name" value="HEAT SHOCK PROTEIN HSLJ"/>
    <property type="match status" value="1"/>
</dbReference>
<dbReference type="InterPro" id="IPR053147">
    <property type="entry name" value="Hsp_HslJ-like"/>
</dbReference>
<reference evidence="3 4" key="1">
    <citation type="submission" date="2024-02" db="EMBL/GenBank/DDBJ databases">
        <title>Herpetosiphon gulosus NBRC 112829.</title>
        <authorList>
            <person name="Ichikawa N."/>
            <person name="Katano-Makiyama Y."/>
            <person name="Hidaka K."/>
        </authorList>
    </citation>
    <scope>NUCLEOTIDE SEQUENCE [LARGE SCALE GENOMIC DNA]</scope>
    <source>
        <strain evidence="3 4">NBRC 112829</strain>
    </source>
</reference>
<protein>
    <recommendedName>
        <fullName evidence="2">DUF306 domain-containing protein</fullName>
    </recommendedName>
</protein>
<gene>
    <name evidence="3" type="ORF">Hgul01_02877</name>
</gene>